<evidence type="ECO:0000313" key="2">
    <source>
        <dbReference type="Proteomes" id="UP000267606"/>
    </source>
</evidence>
<sequence>MKADVMQGIVHALAYNFQIVNMAVSCPSPVMIADRMAKRGRCNYVAMFGDESENSDNGSGIEKDLIQLNNQLSYISKPLETVRFNA</sequence>
<reference evidence="3" key="1">
    <citation type="submission" date="2016-06" db="UniProtKB">
        <authorList>
            <consortium name="WormBaseParasite"/>
        </authorList>
    </citation>
    <scope>IDENTIFICATION</scope>
</reference>
<protein>
    <submittedName>
        <fullName evidence="3">Isochorismatase domain-containing protein</fullName>
    </submittedName>
</protein>
<dbReference type="Gene3D" id="3.30.420.10">
    <property type="entry name" value="Ribonuclease H-like superfamily/Ribonuclease H"/>
    <property type="match status" value="1"/>
</dbReference>
<dbReference type="WBParaSite" id="OFLC_0001102601-mRNA-1">
    <property type="protein sequence ID" value="OFLC_0001102601-mRNA-1"/>
    <property type="gene ID" value="OFLC_0001102601"/>
</dbReference>
<name>A0A183HU64_9BILA</name>
<dbReference type="GO" id="GO:0003676">
    <property type="term" value="F:nucleic acid binding"/>
    <property type="evidence" value="ECO:0007669"/>
    <property type="project" value="InterPro"/>
</dbReference>
<dbReference type="InterPro" id="IPR036397">
    <property type="entry name" value="RNaseH_sf"/>
</dbReference>
<dbReference type="Proteomes" id="UP000267606">
    <property type="component" value="Unassembled WGS sequence"/>
</dbReference>
<dbReference type="AlphaFoldDB" id="A0A183HU64"/>
<gene>
    <name evidence="1" type="ORF">OFLC_LOCUS11024</name>
</gene>
<organism evidence="3">
    <name type="scientific">Onchocerca flexuosa</name>
    <dbReference type="NCBI Taxonomy" id="387005"/>
    <lineage>
        <taxon>Eukaryota</taxon>
        <taxon>Metazoa</taxon>
        <taxon>Ecdysozoa</taxon>
        <taxon>Nematoda</taxon>
        <taxon>Chromadorea</taxon>
        <taxon>Rhabditida</taxon>
        <taxon>Spirurina</taxon>
        <taxon>Spiruromorpha</taxon>
        <taxon>Filarioidea</taxon>
        <taxon>Onchocercidae</taxon>
        <taxon>Onchocerca</taxon>
    </lineage>
</organism>
<reference evidence="1 2" key="2">
    <citation type="submission" date="2018-11" db="EMBL/GenBank/DDBJ databases">
        <authorList>
            <consortium name="Pathogen Informatics"/>
        </authorList>
    </citation>
    <scope>NUCLEOTIDE SEQUENCE [LARGE SCALE GENOMIC DNA]</scope>
</reference>
<evidence type="ECO:0000313" key="1">
    <source>
        <dbReference type="EMBL" id="VDO73182.1"/>
    </source>
</evidence>
<dbReference type="PROSITE" id="PS51257">
    <property type="entry name" value="PROKAR_LIPOPROTEIN"/>
    <property type="match status" value="1"/>
</dbReference>
<evidence type="ECO:0000313" key="3">
    <source>
        <dbReference type="WBParaSite" id="OFLC_0001102601-mRNA-1"/>
    </source>
</evidence>
<keyword evidence="2" id="KW-1185">Reference proteome</keyword>
<dbReference type="STRING" id="387005.A0A183HU64"/>
<dbReference type="EMBL" id="UZAJ01015379">
    <property type="protein sequence ID" value="VDO73182.1"/>
    <property type="molecule type" value="Genomic_DNA"/>
</dbReference>
<proteinExistence type="predicted"/>
<accession>A0A183HU64</accession>